<sequence length="352" mass="39148">MTDKTSIVPKSTRQKTASKTPSKIKKYFKSVIDLGNHWIKAYVEGYDYLREPSWYARCLSNTSDKIPGHVKYTHGDREDLKNTCWLVGTQAARSGSSDLIRLVDDYTGKSSLWLQYFLGTLAHLPQVNSEMAFEVTVTCNDVKRHEPVIRKNEGTHKVELAGVPVLVQIKINAVYPEGIAALKSQNLDGAVTICDIGGGNTSITRFFNSEPVGEPIVKDFGAEYLIEKIAANSDLKALIKQPPSKDVINRSIEVGVKFKRSETGDKIAVLYYGESDLNFYPVYELELKDFIDCKLREVTKQLEQYKLAGDKILIIGGGSKLPLLSAALKKKGFLISDNGAFDNLNGWVSEVM</sequence>
<protein>
    <recommendedName>
        <fullName evidence="2">Actin-like protein N-terminal domain-containing protein</fullName>
    </recommendedName>
</protein>
<reference evidence="1" key="1">
    <citation type="journal article" date="2015" name="Genome Announc.">
        <title>Draft Genome Sequence of Tolypothrix boutellei Strain VB521301.</title>
        <authorList>
            <person name="Chandrababunaidu M.M."/>
            <person name="Singh D."/>
            <person name="Sen D."/>
            <person name="Bhan S."/>
            <person name="Das S."/>
            <person name="Gupta A."/>
            <person name="Adhikary S.P."/>
            <person name="Tripathy S."/>
        </authorList>
    </citation>
    <scope>NUCLEOTIDE SEQUENCE</scope>
    <source>
        <strain evidence="1">VB521301</strain>
    </source>
</reference>
<organism evidence="1">
    <name type="scientific">Tolypothrix bouteillei VB521301</name>
    <dbReference type="NCBI Taxonomy" id="1479485"/>
    <lineage>
        <taxon>Bacteria</taxon>
        <taxon>Bacillati</taxon>
        <taxon>Cyanobacteriota</taxon>
        <taxon>Cyanophyceae</taxon>
        <taxon>Nostocales</taxon>
        <taxon>Tolypothrichaceae</taxon>
        <taxon>Tolypothrix</taxon>
    </lineage>
</organism>
<dbReference type="SUPFAM" id="SSF53067">
    <property type="entry name" value="Actin-like ATPase domain"/>
    <property type="match status" value="1"/>
</dbReference>
<evidence type="ECO:0008006" key="2">
    <source>
        <dbReference type="Google" id="ProtNLM"/>
    </source>
</evidence>
<accession>A0A0C1NL09</accession>
<dbReference type="AlphaFoldDB" id="A0A0C1NL09"/>
<name>A0A0C1NL09_9CYAN</name>
<dbReference type="Gene3D" id="3.30.420.40">
    <property type="match status" value="1"/>
</dbReference>
<gene>
    <name evidence="1" type="ORF">DA73_0203595</name>
</gene>
<proteinExistence type="predicted"/>
<dbReference type="STRING" id="1479485.DA73_0203595"/>
<dbReference type="EMBL" id="JHEG02000014">
    <property type="protein sequence ID" value="KIE13516.1"/>
    <property type="molecule type" value="Genomic_DNA"/>
</dbReference>
<dbReference type="CDD" id="cd10227">
    <property type="entry name" value="ASKHA_NBD_ParM-like"/>
    <property type="match status" value="1"/>
</dbReference>
<evidence type="ECO:0000313" key="1">
    <source>
        <dbReference type="EMBL" id="KIE13516.1"/>
    </source>
</evidence>
<dbReference type="OrthoDB" id="508072at2"/>
<dbReference type="InterPro" id="IPR043129">
    <property type="entry name" value="ATPase_NBD"/>
</dbReference>
<comment type="caution">
    <text evidence="1">The sequence shown here is derived from an EMBL/GenBank/DDBJ whole genome shotgun (WGS) entry which is preliminary data.</text>
</comment>